<dbReference type="InterPro" id="IPR011676">
    <property type="entry name" value="DUF1618"/>
</dbReference>
<evidence type="ECO:0000259" key="1">
    <source>
        <dbReference type="Pfam" id="PF07762"/>
    </source>
</evidence>
<dbReference type="EMBL" id="OZ075114">
    <property type="protein sequence ID" value="CAL5058876.1"/>
    <property type="molecule type" value="Genomic_DNA"/>
</dbReference>
<protein>
    <recommendedName>
        <fullName evidence="1">DUF1618 domain-containing protein</fullName>
    </recommendedName>
</protein>
<dbReference type="PANTHER" id="PTHR33074:SF129">
    <property type="entry name" value="DUF1618 DOMAIN-CONTAINING PROTEIN"/>
    <property type="match status" value="1"/>
</dbReference>
<evidence type="ECO:0000313" key="3">
    <source>
        <dbReference type="Proteomes" id="UP001497457"/>
    </source>
</evidence>
<accession>A0ABC9EIJ2</accession>
<dbReference type="PANTHER" id="PTHR33074">
    <property type="entry name" value="EXPRESSED PROTEIN-RELATED"/>
    <property type="match status" value="1"/>
</dbReference>
<dbReference type="Proteomes" id="UP001497457">
    <property type="component" value="Chromosome 4rd"/>
</dbReference>
<feature type="domain" description="DUF1618" evidence="1">
    <location>
        <begin position="265"/>
        <end position="407"/>
    </location>
</feature>
<keyword evidence="3" id="KW-1185">Reference proteome</keyword>
<reference evidence="2 3" key="2">
    <citation type="submission" date="2024-10" db="EMBL/GenBank/DDBJ databases">
        <authorList>
            <person name="Ryan C."/>
        </authorList>
    </citation>
    <scope>NUCLEOTIDE SEQUENCE [LARGE SCALE GENOMIC DNA]</scope>
</reference>
<reference evidence="3" key="1">
    <citation type="submission" date="2024-06" db="EMBL/GenBank/DDBJ databases">
        <authorList>
            <person name="Ryan C."/>
        </authorList>
    </citation>
    <scope>NUCLEOTIDE SEQUENCE [LARGE SCALE GENOMIC DNA]</scope>
</reference>
<sequence>METLMTNRTAPSDPPPARPPWVMLKPGVNNKVDSDSAVADAKTRAASCTSSGQSFSISFELAAPPATSSCYCDWIGGALGSGSGSDDDGRRHRLYPDIDQSKNLSIIAAHDDSLLLKMGLPDARDGFRYTNTYDYFLYETSGGARPPSLWLLPGCYVSRQVHRKEVARKVPTRCDRPRSLHNGDAGDTGVLRCGDGEGEFLVAQLEVIYEDGGGPHDTAEICVLRPGGGDWEVKQLPIVHHEGGELLSWPNHDAAVPVGTRFMCWVDYVNGFFMCDMVESAAGAGSPKVQYVPLPVPPIEQRHRNNDRPCLLNCRNLAAAGPDAVRFMSIARRCCCGGPGKTGCESSRFAFKVTTWTLTLRTEGPMTWTKDGVLDCDELWQLPSYGRLPRVVPRYPIMSSENPDIVCFLVREEINLVDDDADRTEWMLRIDTRTKELLSAVRGDKYTYYIDYRVRAKLSWQLGL</sequence>
<dbReference type="Pfam" id="PF07762">
    <property type="entry name" value="DUF1618"/>
    <property type="match status" value="1"/>
</dbReference>
<name>A0ABC9EIJ2_9POAL</name>
<proteinExistence type="predicted"/>
<evidence type="ECO:0000313" key="2">
    <source>
        <dbReference type="EMBL" id="CAL5058876.1"/>
    </source>
</evidence>
<dbReference type="AlphaFoldDB" id="A0ABC9EIJ2"/>
<gene>
    <name evidence="2" type="ORF">URODEC1_LOCUS96360</name>
</gene>
<organism evidence="2 3">
    <name type="scientific">Urochloa decumbens</name>
    <dbReference type="NCBI Taxonomy" id="240449"/>
    <lineage>
        <taxon>Eukaryota</taxon>
        <taxon>Viridiplantae</taxon>
        <taxon>Streptophyta</taxon>
        <taxon>Embryophyta</taxon>
        <taxon>Tracheophyta</taxon>
        <taxon>Spermatophyta</taxon>
        <taxon>Magnoliopsida</taxon>
        <taxon>Liliopsida</taxon>
        <taxon>Poales</taxon>
        <taxon>Poaceae</taxon>
        <taxon>PACMAD clade</taxon>
        <taxon>Panicoideae</taxon>
        <taxon>Panicodae</taxon>
        <taxon>Paniceae</taxon>
        <taxon>Melinidinae</taxon>
        <taxon>Urochloa</taxon>
    </lineage>
</organism>